<accession>A0A2A4YWT2</accession>
<evidence type="ECO:0000313" key="2">
    <source>
        <dbReference type="EMBL" id="PCI98939.1"/>
    </source>
</evidence>
<reference key="1">
    <citation type="submission" date="2017-08" db="EMBL/GenBank/DDBJ databases">
        <title>A dynamic microbial community with high functional redundancy inhabits the cold, oxic subseafloor aquifer.</title>
        <authorList>
            <person name="Tully B.J."/>
            <person name="Wheat C.G."/>
            <person name="Glazer B.T."/>
            <person name="Huber J.A."/>
        </authorList>
    </citation>
    <scope>NUCLEOTIDE SEQUENCE [LARGE SCALE GENOMIC DNA]</scope>
</reference>
<organism evidence="2">
    <name type="scientific">OCS116 cluster bacterium</name>
    <dbReference type="NCBI Taxonomy" id="2030921"/>
    <lineage>
        <taxon>Bacteria</taxon>
        <taxon>Pseudomonadati</taxon>
        <taxon>Pseudomonadota</taxon>
        <taxon>Alphaproteobacteria</taxon>
        <taxon>OCS116 cluster</taxon>
    </lineage>
</organism>
<protein>
    <recommendedName>
        <fullName evidence="3">Cell shape determination protein CcmA</fullName>
    </recommendedName>
</protein>
<evidence type="ECO:0000256" key="1">
    <source>
        <dbReference type="ARBA" id="ARBA00044755"/>
    </source>
</evidence>
<evidence type="ECO:0008006" key="3">
    <source>
        <dbReference type="Google" id="ProtNLM"/>
    </source>
</evidence>
<dbReference type="AlphaFoldDB" id="A0A2A4YWT2"/>
<dbReference type="PANTHER" id="PTHR35024">
    <property type="entry name" value="HYPOTHETICAL CYTOSOLIC PROTEIN"/>
    <property type="match status" value="1"/>
</dbReference>
<dbReference type="InterPro" id="IPR007607">
    <property type="entry name" value="BacA/B"/>
</dbReference>
<dbReference type="EMBL" id="NVUS01000018">
    <property type="protein sequence ID" value="PCI98939.1"/>
    <property type="molecule type" value="Genomic_DNA"/>
</dbReference>
<reference evidence="2" key="2">
    <citation type="journal article" date="2018" name="ISME J.">
        <title>A dynamic microbial community with high functional redundancy inhabits the cold, oxic subseafloor aquifer.</title>
        <authorList>
            <person name="Tully B.J."/>
            <person name="Wheat C.G."/>
            <person name="Glazer B.T."/>
            <person name="Huber J.A."/>
        </authorList>
    </citation>
    <scope>NUCLEOTIDE SEQUENCE</scope>
    <source>
        <strain evidence="2">NORP83</strain>
    </source>
</reference>
<sequence length="128" mass="13685">MNVRCILNKLRKMEFEFPKTIVRESVQLQTSVIGEDMQIDGNIHSTARVIVRGVVNGDISAKNVSIEKNAVHIGNIFADGVEIAGKVEGEVVAHNLAIASTGSIKGSIQKTVISIAFGAEIDADIKAN</sequence>
<proteinExistence type="inferred from homology"/>
<dbReference type="Pfam" id="PF04519">
    <property type="entry name" value="Bactofilin"/>
    <property type="match status" value="1"/>
</dbReference>
<comment type="caution">
    <text evidence="2">The sequence shown here is derived from an EMBL/GenBank/DDBJ whole genome shotgun (WGS) entry which is preliminary data.</text>
</comment>
<gene>
    <name evidence="2" type="ORF">COB13_12685</name>
</gene>
<dbReference type="PANTHER" id="PTHR35024:SF4">
    <property type="entry name" value="POLYMER-FORMING CYTOSKELETAL PROTEIN"/>
    <property type="match status" value="1"/>
</dbReference>
<name>A0A2A4YWT2_9PROT</name>
<comment type="similarity">
    <text evidence="1">Belongs to the bactofilin family.</text>
</comment>